<comment type="caution">
    <text evidence="1">The sequence shown here is derived from an EMBL/GenBank/DDBJ whole genome shotgun (WGS) entry which is preliminary data.</text>
</comment>
<name>A0ABS8VMC4_DATST</name>
<dbReference type="Proteomes" id="UP000823775">
    <property type="component" value="Unassembled WGS sequence"/>
</dbReference>
<feature type="non-terminal residue" evidence="1">
    <location>
        <position position="1"/>
    </location>
</feature>
<protein>
    <submittedName>
        <fullName evidence="1">Uncharacterized protein</fullName>
    </submittedName>
</protein>
<evidence type="ECO:0000313" key="2">
    <source>
        <dbReference type="Proteomes" id="UP000823775"/>
    </source>
</evidence>
<dbReference type="EMBL" id="JACEIK010005645">
    <property type="protein sequence ID" value="MCE0481968.1"/>
    <property type="molecule type" value="Genomic_DNA"/>
</dbReference>
<organism evidence="1 2">
    <name type="scientific">Datura stramonium</name>
    <name type="common">Jimsonweed</name>
    <name type="synonym">Common thornapple</name>
    <dbReference type="NCBI Taxonomy" id="4076"/>
    <lineage>
        <taxon>Eukaryota</taxon>
        <taxon>Viridiplantae</taxon>
        <taxon>Streptophyta</taxon>
        <taxon>Embryophyta</taxon>
        <taxon>Tracheophyta</taxon>
        <taxon>Spermatophyta</taxon>
        <taxon>Magnoliopsida</taxon>
        <taxon>eudicotyledons</taxon>
        <taxon>Gunneridae</taxon>
        <taxon>Pentapetalae</taxon>
        <taxon>asterids</taxon>
        <taxon>lamiids</taxon>
        <taxon>Solanales</taxon>
        <taxon>Solanaceae</taxon>
        <taxon>Solanoideae</taxon>
        <taxon>Datureae</taxon>
        <taxon>Datura</taxon>
    </lineage>
</organism>
<proteinExistence type="predicted"/>
<reference evidence="1 2" key="1">
    <citation type="journal article" date="2021" name="BMC Genomics">
        <title>Datura genome reveals duplications of psychoactive alkaloid biosynthetic genes and high mutation rate following tissue culture.</title>
        <authorList>
            <person name="Rajewski A."/>
            <person name="Carter-House D."/>
            <person name="Stajich J."/>
            <person name="Litt A."/>
        </authorList>
    </citation>
    <scope>NUCLEOTIDE SEQUENCE [LARGE SCALE GENOMIC DNA]</scope>
    <source>
        <strain evidence="1">AR-01</strain>
    </source>
</reference>
<evidence type="ECO:0000313" key="1">
    <source>
        <dbReference type="EMBL" id="MCE0481968.1"/>
    </source>
</evidence>
<sequence length="71" mass="7594">IMALKGIKGIEIEVAGKGLKRLLKGTKGASSSKAKASSAKCFEEFPSINRKIHKVGAGYIFAELEECNLNL</sequence>
<feature type="non-terminal residue" evidence="1">
    <location>
        <position position="71"/>
    </location>
</feature>
<gene>
    <name evidence="1" type="ORF">HAX54_040194</name>
</gene>
<accession>A0ABS8VMC4</accession>
<keyword evidence="2" id="KW-1185">Reference proteome</keyword>